<dbReference type="Gene3D" id="3.40.50.12780">
    <property type="entry name" value="N-terminal domain of ligase-like"/>
    <property type="match status" value="1"/>
</dbReference>
<dbReference type="PANTHER" id="PTHR24096:SF393">
    <property type="entry name" value="LIGASE, PUTATIVE-RELATED"/>
    <property type="match status" value="1"/>
</dbReference>
<dbReference type="InterPro" id="IPR045851">
    <property type="entry name" value="AMP-bd_C_sf"/>
</dbReference>
<sequence length="567" mass="60002">MSTTAALLEQAARCEAQLTAPGAPFELVDIDVGGRRLKAYARAFATLPALIDSGREHGDKEFMVYEDDRWSFTRFFAAVDALAGRLQAELGIEPGDRIAIAMRNRPEWAVAFAAIALVGAVPVPLNSFGLRDELFAALHDVAPRLLFCDAERHERIANDLAALGIVDVLAASVPGPDSTSLDFAALIAPGGPSARTPALAPEDPALILFTSGASSQAKAVLSCQRAICQAMHNIDYIGAISAMTSPKALEKLMQSGLAPTTLTAVPLFHVSGLHAQLLASLRGGRRLVFMRRWDSKRALELIRSERITQFNGAPSMVMQLLGEPGFAEATASLGGLGLGGAGMPQRVIDDVLACRPDSLSGIGFGMTESNGVGAAAAGALFFQRPASSGRLPPIMELRVASLDGAALADGAAGELCLRGVSVMDGYWQNPQATTQAVDEDGWLHTGDIGYLDADGFLHVVDRIKDVINRSGEKIASAEIESCLLQHPQIQEAVVFAQPDDVTGEAVVAVVVTRPGAELSPDQVHQHVAGNLAAYKVPRDVHVRSEPLPRNPSGKLLKRVVKHEYSGA</sequence>
<dbReference type="RefSeq" id="WP_147626164.1">
    <property type="nucleotide sequence ID" value="NZ_CP042807.1"/>
</dbReference>
<keyword evidence="3" id="KW-0436">Ligase</keyword>
<dbReference type="PANTHER" id="PTHR24096">
    <property type="entry name" value="LONG-CHAIN-FATTY-ACID--COA LIGASE"/>
    <property type="match status" value="1"/>
</dbReference>
<dbReference type="GO" id="GO:0016405">
    <property type="term" value="F:CoA-ligase activity"/>
    <property type="evidence" value="ECO:0007669"/>
    <property type="project" value="TreeGrafter"/>
</dbReference>
<organism evidence="3 4">
    <name type="scientific">Rhodanobacter glycinis</name>
    <dbReference type="NCBI Taxonomy" id="582702"/>
    <lineage>
        <taxon>Bacteria</taxon>
        <taxon>Pseudomonadati</taxon>
        <taxon>Pseudomonadota</taxon>
        <taxon>Gammaproteobacteria</taxon>
        <taxon>Lysobacterales</taxon>
        <taxon>Rhodanobacteraceae</taxon>
        <taxon>Rhodanobacter</taxon>
    </lineage>
</organism>
<dbReference type="GO" id="GO:0019748">
    <property type="term" value="P:secondary metabolic process"/>
    <property type="evidence" value="ECO:0007669"/>
    <property type="project" value="TreeGrafter"/>
</dbReference>
<dbReference type="InterPro" id="IPR025110">
    <property type="entry name" value="AMP-bd_C"/>
</dbReference>
<evidence type="ECO:0000259" key="1">
    <source>
        <dbReference type="Pfam" id="PF00501"/>
    </source>
</evidence>
<feature type="domain" description="AMP-binding enzyme C-terminal" evidence="2">
    <location>
        <begin position="478"/>
        <end position="554"/>
    </location>
</feature>
<dbReference type="AlphaFoldDB" id="A0A5B9DZM8"/>
<name>A0A5B9DZM8_9GAMM</name>
<dbReference type="SUPFAM" id="SSF56801">
    <property type="entry name" value="Acetyl-CoA synthetase-like"/>
    <property type="match status" value="1"/>
</dbReference>
<dbReference type="Pfam" id="PF00501">
    <property type="entry name" value="AMP-binding"/>
    <property type="match status" value="1"/>
</dbReference>
<dbReference type="InterPro" id="IPR042099">
    <property type="entry name" value="ANL_N_sf"/>
</dbReference>
<dbReference type="Proteomes" id="UP000321807">
    <property type="component" value="Chromosome"/>
</dbReference>
<evidence type="ECO:0000259" key="2">
    <source>
        <dbReference type="Pfam" id="PF13193"/>
    </source>
</evidence>
<reference evidence="3 4" key="1">
    <citation type="submission" date="2019-08" db="EMBL/GenBank/DDBJ databases">
        <title>Complete genome sequence of Rhodanobacter glycinis strain T01E-68 isolated from tomato root.</title>
        <authorList>
            <person name="Weon H.-Y."/>
            <person name="Lee S.A."/>
        </authorList>
    </citation>
    <scope>NUCLEOTIDE SEQUENCE [LARGE SCALE GENOMIC DNA]</scope>
    <source>
        <strain evidence="3 4">T01E-68</strain>
    </source>
</reference>
<proteinExistence type="predicted"/>
<evidence type="ECO:0000313" key="3">
    <source>
        <dbReference type="EMBL" id="QEE23407.1"/>
    </source>
</evidence>
<gene>
    <name evidence="3" type="ORF">CS053_02015</name>
</gene>
<evidence type="ECO:0000313" key="4">
    <source>
        <dbReference type="Proteomes" id="UP000321807"/>
    </source>
</evidence>
<dbReference type="Gene3D" id="3.30.300.30">
    <property type="match status" value="1"/>
</dbReference>
<accession>A0A5B9DZM8</accession>
<protein>
    <submittedName>
        <fullName evidence="3">Acyl--CoA ligase</fullName>
    </submittedName>
</protein>
<dbReference type="Pfam" id="PF13193">
    <property type="entry name" value="AMP-binding_C"/>
    <property type="match status" value="1"/>
</dbReference>
<feature type="domain" description="AMP-dependent synthetase/ligase" evidence="1">
    <location>
        <begin position="54"/>
        <end position="427"/>
    </location>
</feature>
<dbReference type="KEGG" id="rgl:CS053_02015"/>
<dbReference type="InterPro" id="IPR000873">
    <property type="entry name" value="AMP-dep_synth/lig_dom"/>
</dbReference>
<dbReference type="EMBL" id="CP042807">
    <property type="protein sequence ID" value="QEE23407.1"/>
    <property type="molecule type" value="Genomic_DNA"/>
</dbReference>